<protein>
    <submittedName>
        <fullName evidence="2">Uncharacterized protein</fullName>
    </submittedName>
</protein>
<accession>A0A9W4P3B7</accession>
<organism evidence="2 3">
    <name type="scientific">Penicillium egyptiacum</name>
    <dbReference type="NCBI Taxonomy" id="1303716"/>
    <lineage>
        <taxon>Eukaryota</taxon>
        <taxon>Fungi</taxon>
        <taxon>Dikarya</taxon>
        <taxon>Ascomycota</taxon>
        <taxon>Pezizomycotina</taxon>
        <taxon>Eurotiomycetes</taxon>
        <taxon>Eurotiomycetidae</taxon>
        <taxon>Eurotiales</taxon>
        <taxon>Aspergillaceae</taxon>
        <taxon>Penicillium</taxon>
    </lineage>
</organism>
<evidence type="ECO:0000256" key="1">
    <source>
        <dbReference type="SAM" id="Phobius"/>
    </source>
</evidence>
<comment type="caution">
    <text evidence="2">The sequence shown here is derived from an EMBL/GenBank/DDBJ whole genome shotgun (WGS) entry which is preliminary data.</text>
</comment>
<evidence type="ECO:0000313" key="3">
    <source>
        <dbReference type="Proteomes" id="UP001154252"/>
    </source>
</evidence>
<feature type="transmembrane region" description="Helical" evidence="1">
    <location>
        <begin position="246"/>
        <end position="268"/>
    </location>
</feature>
<dbReference type="Proteomes" id="UP001154252">
    <property type="component" value="Unassembled WGS sequence"/>
</dbReference>
<keyword evidence="3" id="KW-1185">Reference proteome</keyword>
<gene>
    <name evidence="2" type="ORF">PEGY_LOCUS3341</name>
</gene>
<sequence length="397" mass="45251">MPESIAHKLFRGTRAILKYWKERGILVKNIRSYVATLRSIPEGNYLIEIALNVQSLKIQCDKVKWASEALAVDAAEMAYVNSKGIAYFTRTIPQICDEVGRDTRQMAKTLHDHIHRRIVNIYSFPRSLDFIHSTMPHINQSAVSAFRKARDDLVTLLEQQSRFLRHDIDSRAYVIPNLRFQLIQHLDIVASLSMKMAVDSRHHPYVLVHQSGFYKTVVPMHCAALKCQCTQLANRLRDNLCTDVPIGSGIGLLFTTYLVYSSVFFSYVRRTAFLRRYASPTWPKRERAAFIFDLETQARVLRANLQAGEIVAESLRELVYSVHRLKDASMTMAVDARANAYVLAKPYGFYSYNVPRICNDLVACLLHWVDILVNTNGRSTDGIVVDSIEDMLGSLGF</sequence>
<proteinExistence type="predicted"/>
<dbReference type="OrthoDB" id="4307606at2759"/>
<keyword evidence="1" id="KW-0812">Transmembrane</keyword>
<keyword evidence="1" id="KW-1133">Transmembrane helix</keyword>
<evidence type="ECO:0000313" key="2">
    <source>
        <dbReference type="EMBL" id="CAG8893046.1"/>
    </source>
</evidence>
<reference evidence="2" key="1">
    <citation type="submission" date="2021-07" db="EMBL/GenBank/DDBJ databases">
        <authorList>
            <person name="Branca A.L. A."/>
        </authorList>
    </citation>
    <scope>NUCLEOTIDE SEQUENCE</scope>
</reference>
<dbReference type="AlphaFoldDB" id="A0A9W4P3B7"/>
<dbReference type="EMBL" id="CAJVRC010000846">
    <property type="protein sequence ID" value="CAG8893046.1"/>
    <property type="molecule type" value="Genomic_DNA"/>
</dbReference>
<name>A0A9W4P3B7_9EURO</name>
<keyword evidence="1" id="KW-0472">Membrane</keyword>